<reference evidence="1" key="1">
    <citation type="submission" date="2021-03" db="EMBL/GenBank/DDBJ databases">
        <title>Chromosome level genome of the anhydrobiotic midge Polypedilum vanderplanki.</title>
        <authorList>
            <person name="Yoshida Y."/>
            <person name="Kikawada T."/>
            <person name="Gusev O."/>
        </authorList>
    </citation>
    <scope>NUCLEOTIDE SEQUENCE</scope>
    <source>
        <strain evidence="1">NIAS01</strain>
        <tissue evidence="1">Whole body or cell culture</tissue>
    </source>
</reference>
<protein>
    <submittedName>
        <fullName evidence="1">Uncharacterized protein</fullName>
    </submittedName>
</protein>
<gene>
    <name evidence="1" type="ORF">PVAND_016297</name>
</gene>
<organism evidence="1 2">
    <name type="scientific">Polypedilum vanderplanki</name>
    <name type="common">Sleeping chironomid midge</name>
    <dbReference type="NCBI Taxonomy" id="319348"/>
    <lineage>
        <taxon>Eukaryota</taxon>
        <taxon>Metazoa</taxon>
        <taxon>Ecdysozoa</taxon>
        <taxon>Arthropoda</taxon>
        <taxon>Hexapoda</taxon>
        <taxon>Insecta</taxon>
        <taxon>Pterygota</taxon>
        <taxon>Neoptera</taxon>
        <taxon>Endopterygota</taxon>
        <taxon>Diptera</taxon>
        <taxon>Nematocera</taxon>
        <taxon>Chironomoidea</taxon>
        <taxon>Chironomidae</taxon>
        <taxon>Chironominae</taxon>
        <taxon>Polypedilum</taxon>
        <taxon>Polypedilum</taxon>
    </lineage>
</organism>
<keyword evidence="2" id="KW-1185">Reference proteome</keyword>
<accession>A0A9J6BEQ7</accession>
<dbReference type="Proteomes" id="UP001107558">
    <property type="component" value="Chromosome 4"/>
</dbReference>
<proteinExistence type="predicted"/>
<dbReference type="EMBL" id="JADBJN010000004">
    <property type="protein sequence ID" value="KAG5668356.1"/>
    <property type="molecule type" value="Genomic_DNA"/>
</dbReference>
<evidence type="ECO:0000313" key="2">
    <source>
        <dbReference type="Proteomes" id="UP001107558"/>
    </source>
</evidence>
<name>A0A9J6BEQ7_POLVA</name>
<dbReference type="AlphaFoldDB" id="A0A9J6BEQ7"/>
<evidence type="ECO:0000313" key="1">
    <source>
        <dbReference type="EMBL" id="KAG5668356.1"/>
    </source>
</evidence>
<comment type="caution">
    <text evidence="1">The sequence shown here is derived from an EMBL/GenBank/DDBJ whole genome shotgun (WGS) entry which is preliminary data.</text>
</comment>
<sequence>MQRNIHRDLYAKLRAIRLYQRARRDFIDNAIEQRWENILIMRNIQAYGEIIEALRDVHAENVDCLISEEFASNDARAGCPLDSLCVNPFHFEGAVMPMPPTVDSGYESD</sequence>